<dbReference type="Gene3D" id="3.30.200.20">
    <property type="entry name" value="Phosphorylase Kinase, domain 1"/>
    <property type="match status" value="1"/>
</dbReference>
<evidence type="ECO:0000256" key="14">
    <source>
        <dbReference type="SAM" id="Phobius"/>
    </source>
</evidence>
<keyword evidence="5 14" id="KW-0812">Transmembrane</keyword>
<evidence type="ECO:0000256" key="12">
    <source>
        <dbReference type="ARBA" id="ARBA00023157"/>
    </source>
</evidence>
<dbReference type="InterPro" id="IPR057097">
    <property type="entry name" value="LysM_RLK3/10"/>
</dbReference>
<evidence type="ECO:0000256" key="9">
    <source>
        <dbReference type="ARBA" id="ARBA00022840"/>
    </source>
</evidence>
<keyword evidence="11 14" id="KW-0472">Membrane</keyword>
<feature type="domain" description="LysM" evidence="16">
    <location>
        <begin position="175"/>
        <end position="222"/>
    </location>
</feature>
<dbReference type="InterPro" id="IPR036779">
    <property type="entry name" value="LysM_dom_sf"/>
</dbReference>
<keyword evidence="12" id="KW-1015">Disulfide bond</keyword>
<dbReference type="SMART" id="SM00220">
    <property type="entry name" value="S_TKc"/>
    <property type="match status" value="1"/>
</dbReference>
<evidence type="ECO:0000256" key="3">
    <source>
        <dbReference type="ARBA" id="ARBA00022527"/>
    </source>
</evidence>
<keyword evidence="3" id="KW-0723">Serine/threonine-protein kinase</keyword>
<dbReference type="CDD" id="cd00118">
    <property type="entry name" value="LysM"/>
    <property type="match status" value="1"/>
</dbReference>
<keyword evidence="18" id="KW-1185">Reference proteome</keyword>
<accession>A0ABP0VR06</accession>
<dbReference type="Gene3D" id="1.10.510.10">
    <property type="entry name" value="Transferase(Phosphotransferase) domain 1"/>
    <property type="match status" value="1"/>
</dbReference>
<dbReference type="PROSITE" id="PS50011">
    <property type="entry name" value="PROTEIN_KINASE_DOM"/>
    <property type="match status" value="1"/>
</dbReference>
<gene>
    <name evidence="17" type="ORF">CSSPJE1EN1_LOCUS2346</name>
</gene>
<keyword evidence="4" id="KW-0808">Transferase</keyword>
<feature type="transmembrane region" description="Helical" evidence="14">
    <location>
        <begin position="12"/>
        <end position="30"/>
    </location>
</feature>
<evidence type="ECO:0000256" key="10">
    <source>
        <dbReference type="ARBA" id="ARBA00022989"/>
    </source>
</evidence>
<evidence type="ECO:0000256" key="7">
    <source>
        <dbReference type="ARBA" id="ARBA00022741"/>
    </source>
</evidence>
<reference evidence="17" key="1">
    <citation type="submission" date="2024-02" db="EMBL/GenBank/DDBJ databases">
        <authorList>
            <consortium name="ELIXIR-Norway"/>
            <consortium name="Elixir Norway"/>
        </authorList>
    </citation>
    <scope>NUCLEOTIDE SEQUENCE</scope>
</reference>
<keyword evidence="6" id="KW-0732">Signal</keyword>
<evidence type="ECO:0000256" key="6">
    <source>
        <dbReference type="ARBA" id="ARBA00022729"/>
    </source>
</evidence>
<dbReference type="PANTHER" id="PTHR46204:SF2">
    <property type="entry name" value="CHITIN ELICITOR RECEPTOR KINASE 1"/>
    <property type="match status" value="1"/>
</dbReference>
<evidence type="ECO:0000256" key="2">
    <source>
        <dbReference type="ARBA" id="ARBA00022475"/>
    </source>
</evidence>
<evidence type="ECO:0000256" key="5">
    <source>
        <dbReference type="ARBA" id="ARBA00022692"/>
    </source>
</evidence>
<evidence type="ECO:0000256" key="4">
    <source>
        <dbReference type="ARBA" id="ARBA00022679"/>
    </source>
</evidence>
<dbReference type="InterPro" id="IPR018392">
    <property type="entry name" value="LysM"/>
</dbReference>
<dbReference type="PROSITE" id="PS51782">
    <property type="entry name" value="LYSM"/>
    <property type="match status" value="3"/>
</dbReference>
<feature type="domain" description="LysM" evidence="16">
    <location>
        <begin position="49"/>
        <end position="94"/>
    </location>
</feature>
<dbReference type="PROSITE" id="PS00107">
    <property type="entry name" value="PROTEIN_KINASE_ATP"/>
    <property type="match status" value="1"/>
</dbReference>
<keyword evidence="2" id="KW-1003">Cell membrane</keyword>
<name>A0ABP0VR06_9BRYO</name>
<keyword evidence="8" id="KW-0418">Kinase</keyword>
<evidence type="ECO:0000256" key="11">
    <source>
        <dbReference type="ARBA" id="ARBA00023136"/>
    </source>
</evidence>
<dbReference type="InterPro" id="IPR011009">
    <property type="entry name" value="Kinase-like_dom_sf"/>
</dbReference>
<dbReference type="Pfam" id="PF23577">
    <property type="entry name" value="LysM_RLK"/>
    <property type="match status" value="1"/>
</dbReference>
<evidence type="ECO:0000259" key="15">
    <source>
        <dbReference type="PROSITE" id="PS50011"/>
    </source>
</evidence>
<dbReference type="InterPro" id="IPR044812">
    <property type="entry name" value="CERK1/LYK3-like"/>
</dbReference>
<evidence type="ECO:0000256" key="13">
    <source>
        <dbReference type="PROSITE-ProRule" id="PRU10141"/>
    </source>
</evidence>
<dbReference type="InterPro" id="IPR008271">
    <property type="entry name" value="Ser/Thr_kinase_AS"/>
</dbReference>
<protein>
    <submittedName>
        <fullName evidence="17">Uncharacterized protein</fullName>
    </submittedName>
</protein>
<dbReference type="Proteomes" id="UP001497444">
    <property type="component" value="Chromosome 10"/>
</dbReference>
<feature type="domain" description="Protein kinase" evidence="15">
    <location>
        <begin position="327"/>
        <end position="618"/>
    </location>
</feature>
<evidence type="ECO:0000313" key="18">
    <source>
        <dbReference type="Proteomes" id="UP001497444"/>
    </source>
</evidence>
<keyword evidence="9 13" id="KW-0067">ATP-binding</keyword>
<dbReference type="InterPro" id="IPR000719">
    <property type="entry name" value="Prot_kinase_dom"/>
</dbReference>
<keyword evidence="7 13" id="KW-0547">Nucleotide-binding</keyword>
<dbReference type="Pfam" id="PF01476">
    <property type="entry name" value="LysM"/>
    <property type="match status" value="2"/>
</dbReference>
<dbReference type="SMART" id="SM00257">
    <property type="entry name" value="LysM"/>
    <property type="match status" value="3"/>
</dbReference>
<dbReference type="EMBL" id="OZ020105">
    <property type="protein sequence ID" value="CAK9256868.1"/>
    <property type="molecule type" value="Genomic_DNA"/>
</dbReference>
<feature type="domain" description="LysM" evidence="16">
    <location>
        <begin position="109"/>
        <end position="156"/>
    </location>
</feature>
<feature type="transmembrane region" description="Helical" evidence="14">
    <location>
        <begin position="242"/>
        <end position="269"/>
    </location>
</feature>
<dbReference type="InterPro" id="IPR001245">
    <property type="entry name" value="Ser-Thr/Tyr_kinase_cat_dom"/>
</dbReference>
<dbReference type="Gene3D" id="3.10.350.10">
    <property type="entry name" value="LysM domain"/>
    <property type="match status" value="1"/>
</dbReference>
<dbReference type="InterPro" id="IPR017441">
    <property type="entry name" value="Protein_kinase_ATP_BS"/>
</dbReference>
<evidence type="ECO:0000259" key="16">
    <source>
        <dbReference type="PROSITE" id="PS51782"/>
    </source>
</evidence>
<evidence type="ECO:0000313" key="17">
    <source>
        <dbReference type="EMBL" id="CAK9256868.1"/>
    </source>
</evidence>
<evidence type="ECO:0000256" key="1">
    <source>
        <dbReference type="ARBA" id="ARBA00004162"/>
    </source>
</evidence>
<dbReference type="SUPFAM" id="SSF56112">
    <property type="entry name" value="Protein kinase-like (PK-like)"/>
    <property type="match status" value="1"/>
</dbReference>
<keyword evidence="10 14" id="KW-1133">Transmembrane helix</keyword>
<dbReference type="Pfam" id="PF07714">
    <property type="entry name" value="PK_Tyr_Ser-Thr"/>
    <property type="match status" value="1"/>
</dbReference>
<comment type="subcellular location">
    <subcellularLocation>
        <location evidence="1">Cell membrane</location>
        <topology evidence="1">Single-pass membrane protein</topology>
    </subcellularLocation>
</comment>
<dbReference type="PROSITE" id="PS00108">
    <property type="entry name" value="PROTEIN_KINASE_ST"/>
    <property type="match status" value="1"/>
</dbReference>
<organism evidence="17 18">
    <name type="scientific">Sphagnum jensenii</name>
    <dbReference type="NCBI Taxonomy" id="128206"/>
    <lineage>
        <taxon>Eukaryota</taxon>
        <taxon>Viridiplantae</taxon>
        <taxon>Streptophyta</taxon>
        <taxon>Embryophyta</taxon>
        <taxon>Bryophyta</taxon>
        <taxon>Sphagnophytina</taxon>
        <taxon>Sphagnopsida</taxon>
        <taxon>Sphagnales</taxon>
        <taxon>Sphagnaceae</taxon>
        <taxon>Sphagnum</taxon>
    </lineage>
</organism>
<dbReference type="PANTHER" id="PTHR46204">
    <property type="entry name" value="CHITIN ELICITOR RECEPTOR KINASE 1-RELATED"/>
    <property type="match status" value="1"/>
</dbReference>
<proteinExistence type="predicted"/>
<sequence>MKEREVPKRQCRVCIPVLLCVIMSGFFIAYTRGVGALCLPSTGCTTALAYYTTKEGDTLDIVGNYFQVSTQAIMNANSNITNVDIVFAVESIYIPFACKCINGQLGQNFAYKVTGNDTLNSISTQTYKGLTQPGWIASQSGLANPNFIDEGDFLVIPVNCSCGNPTVSLEFGLFVTYVVGSGTADNLTSVAAKFNLSPDLVRKYNPGVSWDNPQQNAQQIAFIPVTGTVFFYVNMKQISTSVIVGAVIGGLFGLIGVVAFLYCFCVRFLSWPSRRHHRNKFKQQGLLATSSAKAGRMTVALPVFGDFSVDKSVEFSYEELAMATNDFNAVNKIGEGGFGAVYYGVIRGQKLAIKRMNLQASKEFMAELQVLTHVHHTNLVQLVGYCTVEFLFLVYEFIDNGTLDQHLHYIDRGRTPLSWTARVQIALDAARGLEYIHEHTKPTYIHRDIKSANILINKELHAKVADFGLTKLTDSGLSNFSTTMPTRVVGTFGYMPPEYAQLGDLSPMVDVYSFGVVLFELLSGKKPIIQGGDVSSSNTASSVDPQNQDQKPLVALFDAVFTDLDGKEKLHELMDHALGGNYPLESAWKMAQLAGACTNERPQLRPTMRKVVVALMTLSSSTQEWEVSGFPV</sequence>
<evidence type="ECO:0000256" key="8">
    <source>
        <dbReference type="ARBA" id="ARBA00022777"/>
    </source>
</evidence>
<feature type="binding site" evidence="13">
    <location>
        <position position="354"/>
    </location>
    <ligand>
        <name>ATP</name>
        <dbReference type="ChEBI" id="CHEBI:30616"/>
    </ligand>
</feature>